<dbReference type="Pfam" id="PF07686">
    <property type="entry name" value="V-set"/>
    <property type="match status" value="1"/>
</dbReference>
<dbReference type="GO" id="GO:0007155">
    <property type="term" value="P:cell adhesion"/>
    <property type="evidence" value="ECO:0007669"/>
    <property type="project" value="UniProtKB-KW"/>
</dbReference>
<dbReference type="FunFam" id="2.60.40.10:FF:000786">
    <property type="entry name" value="hepatocyte cell adhesion molecule isoform X2"/>
    <property type="match status" value="1"/>
</dbReference>
<dbReference type="Gene3D" id="2.60.40.10">
    <property type="entry name" value="Immunoglobulins"/>
    <property type="match status" value="2"/>
</dbReference>
<evidence type="ECO:0000256" key="7">
    <source>
        <dbReference type="ARBA" id="ARBA00022729"/>
    </source>
</evidence>
<feature type="compositionally biased region" description="Basic and acidic residues" evidence="21">
    <location>
        <begin position="315"/>
        <end position="324"/>
    </location>
</feature>
<feature type="region of interest" description="Disordered" evidence="21">
    <location>
        <begin position="271"/>
        <end position="465"/>
    </location>
</feature>
<organism evidence="25 26">
    <name type="scientific">Phyllostomus discolor</name>
    <name type="common">pale spear-nosed bat</name>
    <dbReference type="NCBI Taxonomy" id="89673"/>
    <lineage>
        <taxon>Eukaryota</taxon>
        <taxon>Metazoa</taxon>
        <taxon>Chordata</taxon>
        <taxon>Craniata</taxon>
        <taxon>Vertebrata</taxon>
        <taxon>Euteleostomi</taxon>
        <taxon>Mammalia</taxon>
        <taxon>Eutheria</taxon>
        <taxon>Laurasiatheria</taxon>
        <taxon>Chiroptera</taxon>
        <taxon>Yangochiroptera</taxon>
        <taxon>Phyllostomidae</taxon>
        <taxon>Phyllostominae</taxon>
        <taxon>Phyllostomus</taxon>
    </lineage>
</organism>
<dbReference type="FunFam" id="2.60.40.10:FF:000922">
    <property type="entry name" value="hepatocyte cell adhesion molecule isoform X1"/>
    <property type="match status" value="1"/>
</dbReference>
<evidence type="ECO:0000256" key="14">
    <source>
        <dbReference type="ARBA" id="ARBA00023306"/>
    </source>
</evidence>
<evidence type="ECO:0000256" key="8">
    <source>
        <dbReference type="ARBA" id="ARBA00022810"/>
    </source>
</evidence>
<dbReference type="RefSeq" id="XP_035869774.1">
    <property type="nucleotide sequence ID" value="XM_036013881.1"/>
</dbReference>
<dbReference type="Proteomes" id="UP000504628">
    <property type="component" value="Chromosome 13"/>
</dbReference>
<keyword evidence="8" id="KW-0338">Growth arrest</keyword>
<dbReference type="InterPro" id="IPR052280">
    <property type="entry name" value="HEPACAM_domain"/>
</dbReference>
<evidence type="ECO:0000256" key="11">
    <source>
        <dbReference type="ARBA" id="ARBA00023136"/>
    </source>
</evidence>
<evidence type="ECO:0000256" key="23">
    <source>
        <dbReference type="SAM" id="SignalP"/>
    </source>
</evidence>
<dbReference type="InterPro" id="IPR013783">
    <property type="entry name" value="Ig-like_fold"/>
</dbReference>
<evidence type="ECO:0000256" key="21">
    <source>
        <dbReference type="SAM" id="MobiDB-lite"/>
    </source>
</evidence>
<dbReference type="AlphaFoldDB" id="A0A7E6CUM0"/>
<evidence type="ECO:0000256" key="1">
    <source>
        <dbReference type="ARBA" id="ARBA00004496"/>
    </source>
</evidence>
<keyword evidence="15" id="KW-0393">Immunoglobulin domain</keyword>
<reference evidence="26" key="1">
    <citation type="submission" date="2025-08" db="UniProtKB">
        <authorList>
            <consortium name="RefSeq"/>
        </authorList>
    </citation>
    <scope>IDENTIFICATION</scope>
    <source>
        <tissue evidence="26">Muscle</tissue>
    </source>
</reference>
<dbReference type="InterPro" id="IPR007110">
    <property type="entry name" value="Ig-like_dom"/>
</dbReference>
<keyword evidence="5" id="KW-0341">Growth regulation</keyword>
<dbReference type="PANTHER" id="PTHR44888">
    <property type="entry name" value="HEPACAM FAMILY MEMBER 2-RELATED"/>
    <property type="match status" value="1"/>
</dbReference>
<evidence type="ECO:0000256" key="13">
    <source>
        <dbReference type="ARBA" id="ARBA00023180"/>
    </source>
</evidence>
<evidence type="ECO:0000259" key="24">
    <source>
        <dbReference type="PROSITE" id="PS50835"/>
    </source>
</evidence>
<evidence type="ECO:0000256" key="3">
    <source>
        <dbReference type="ARBA" id="ARBA00022490"/>
    </source>
</evidence>
<dbReference type="GO" id="GO:0005737">
    <property type="term" value="C:cytoplasm"/>
    <property type="evidence" value="ECO:0007669"/>
    <property type="project" value="UniProtKB-SubCell"/>
</dbReference>
<dbReference type="InterPro" id="IPR003598">
    <property type="entry name" value="Ig_sub2"/>
</dbReference>
<keyword evidence="9" id="KW-0130">Cell adhesion</keyword>
<gene>
    <name evidence="26" type="primary">HEPACAM</name>
</gene>
<dbReference type="PROSITE" id="PS50835">
    <property type="entry name" value="IG_LIKE"/>
    <property type="match status" value="1"/>
</dbReference>
<evidence type="ECO:0000256" key="12">
    <source>
        <dbReference type="ARBA" id="ARBA00023157"/>
    </source>
</evidence>
<keyword evidence="6 22" id="KW-0812">Transmembrane</keyword>
<evidence type="ECO:0000256" key="17">
    <source>
        <dbReference type="ARBA" id="ARBA00060378"/>
    </source>
</evidence>
<evidence type="ECO:0000256" key="9">
    <source>
        <dbReference type="ARBA" id="ARBA00022889"/>
    </source>
</evidence>
<dbReference type="SUPFAM" id="SSF48726">
    <property type="entry name" value="Immunoglobulin"/>
    <property type="match status" value="2"/>
</dbReference>
<keyword evidence="12" id="KW-1015">Disulfide bond</keyword>
<evidence type="ECO:0000256" key="15">
    <source>
        <dbReference type="ARBA" id="ARBA00023319"/>
    </source>
</evidence>
<evidence type="ECO:0000256" key="19">
    <source>
        <dbReference type="ARBA" id="ARBA00069546"/>
    </source>
</evidence>
<keyword evidence="3" id="KW-0963">Cytoplasm</keyword>
<keyword evidence="4" id="KW-0597">Phosphoprotein</keyword>
<comment type="function">
    <text evidence="16">Involved in regulating cell motility and cell-matrix interactions. May inhibit cell growth through suppression of cell proliferation. In glia, associates and targets CLCN2 at astrocytic processes and myelinated fiber tracts where it may regulate transcellular chloride flux involved in neuron excitability.</text>
</comment>
<evidence type="ECO:0000256" key="10">
    <source>
        <dbReference type="ARBA" id="ARBA00022989"/>
    </source>
</evidence>
<feature type="chain" id="PRO_5028833832" description="Hepatic and glial cell adhesion molecule" evidence="23">
    <location>
        <begin position="34"/>
        <end position="465"/>
    </location>
</feature>
<dbReference type="GO" id="GO:0051726">
    <property type="term" value="P:regulation of cell cycle"/>
    <property type="evidence" value="ECO:0007669"/>
    <property type="project" value="UniProtKB-KW"/>
</dbReference>
<evidence type="ECO:0000256" key="22">
    <source>
        <dbReference type="SAM" id="Phobius"/>
    </source>
</evidence>
<keyword evidence="13" id="KW-0325">Glycoprotein</keyword>
<evidence type="ECO:0000256" key="5">
    <source>
        <dbReference type="ARBA" id="ARBA00022604"/>
    </source>
</evidence>
<sequence>MRRERGALSRAFSALRLTPFVYLLLIQTEPLQGVNITSPVRLIHGTVGKSALLSVQYSSTSSDKPVVKWQLKRDKPVTVVQSIGTEVIGTLRPDYRDRIRLFENGSLLLSDLQLADEGTYEVEISITDDTFTGEKTINLTVDVPISRPQVLVASTTVLELSEAFTLNCSHENGTKPSYTWLKDGKPLLNDSRMLLSPDQKVLTITRVLMEDDDLYSCVVENPISQGRSLPIKITVYRRSSLYIILSTGGIFLLVTLVTVCACWKPSKKSGKKRKLEKQNSLEYMDQNDDSLKPEGELPAAHSPVQSSPRPAGCWEKAEVGHKEAGSAGPLPPPTARRLQSRERCGQDALPRSAEQERKNPVALYLLKDKDAPEAEEEPATEARSSTEPGPPAYSVSPAVPGRSPGLPVRSARRYPRSPVPSPAPGRTHTSPSRAPGSPGRSRALRTASGRLIREQDEAGPVGISA</sequence>
<protein>
    <recommendedName>
        <fullName evidence="19">Hepatic and glial cell adhesion molecule</fullName>
    </recommendedName>
    <alternativeName>
        <fullName evidence="20">Hepatocyte cell adhesion molecule</fullName>
    </alternativeName>
</protein>
<evidence type="ECO:0000256" key="18">
    <source>
        <dbReference type="ARBA" id="ARBA00062787"/>
    </source>
</evidence>
<evidence type="ECO:0000256" key="4">
    <source>
        <dbReference type="ARBA" id="ARBA00022553"/>
    </source>
</evidence>
<keyword evidence="2" id="KW-1003">Cell membrane</keyword>
<feature type="signal peptide" evidence="23">
    <location>
        <begin position="1"/>
        <end position="33"/>
    </location>
</feature>
<keyword evidence="10 22" id="KW-1133">Transmembrane helix</keyword>
<keyword evidence="14" id="KW-0131">Cell cycle</keyword>
<dbReference type="PANTHER" id="PTHR44888:SF2">
    <property type="entry name" value="HEPATIC AND GLIAL CELL ADHESION MOLECULE"/>
    <property type="match status" value="1"/>
</dbReference>
<evidence type="ECO:0000313" key="25">
    <source>
        <dbReference type="Proteomes" id="UP000504628"/>
    </source>
</evidence>
<evidence type="ECO:0000256" key="16">
    <source>
        <dbReference type="ARBA" id="ARBA00056251"/>
    </source>
</evidence>
<dbReference type="InterPro" id="IPR036179">
    <property type="entry name" value="Ig-like_dom_sf"/>
</dbReference>
<evidence type="ECO:0000256" key="20">
    <source>
        <dbReference type="ARBA" id="ARBA00081223"/>
    </source>
</evidence>
<dbReference type="GeneID" id="114510018"/>
<proteinExistence type="predicted"/>
<name>A0A7E6CUM0_9CHIR</name>
<feature type="compositionally biased region" description="Low complexity" evidence="21">
    <location>
        <begin position="430"/>
        <end position="441"/>
    </location>
</feature>
<evidence type="ECO:0000256" key="6">
    <source>
        <dbReference type="ARBA" id="ARBA00022692"/>
    </source>
</evidence>
<dbReference type="SMART" id="SM00408">
    <property type="entry name" value="IGc2"/>
    <property type="match status" value="1"/>
</dbReference>
<evidence type="ECO:0000313" key="26">
    <source>
        <dbReference type="RefSeq" id="XP_035869774.1"/>
    </source>
</evidence>
<dbReference type="Pfam" id="PF13927">
    <property type="entry name" value="Ig_3"/>
    <property type="match status" value="1"/>
</dbReference>
<keyword evidence="11 22" id="KW-0472">Membrane</keyword>
<comment type="subcellular location">
    <subcellularLocation>
        <location evidence="17">Cell membrane</location>
        <topology evidence="17">Single-pass type I membrane protein</topology>
        <orientation evidence="17">Cytoplasmic side</orientation>
    </subcellularLocation>
    <subcellularLocation>
        <location evidence="1">Cytoplasm</location>
    </subcellularLocation>
</comment>
<evidence type="ECO:0000256" key="2">
    <source>
        <dbReference type="ARBA" id="ARBA00022475"/>
    </source>
</evidence>
<comment type="subunit">
    <text evidence="18">Homodimer. Dimer formation occurs predominantly through cis interactions on the cell surface. Part of a complex containing MLC1, TRPV4, AQP4 and ATP1B1. Interacts with CLCN2.</text>
</comment>
<dbReference type="GO" id="GO:0005886">
    <property type="term" value="C:plasma membrane"/>
    <property type="evidence" value="ECO:0007669"/>
    <property type="project" value="UniProtKB-SubCell"/>
</dbReference>
<feature type="transmembrane region" description="Helical" evidence="22">
    <location>
        <begin position="241"/>
        <end position="263"/>
    </location>
</feature>
<dbReference type="CTD" id="220296"/>
<keyword evidence="7 23" id="KW-0732">Signal</keyword>
<keyword evidence="25" id="KW-1185">Reference proteome</keyword>
<accession>A0A7E6CUM0</accession>
<dbReference type="InterPro" id="IPR003599">
    <property type="entry name" value="Ig_sub"/>
</dbReference>
<dbReference type="SMART" id="SM00409">
    <property type="entry name" value="IG"/>
    <property type="match status" value="2"/>
</dbReference>
<dbReference type="InterPro" id="IPR013106">
    <property type="entry name" value="Ig_V-set"/>
</dbReference>
<feature type="domain" description="Ig-like" evidence="24">
    <location>
        <begin position="148"/>
        <end position="234"/>
    </location>
</feature>